<name>A0A5N4B1Z1_PHOPY</name>
<keyword evidence="2" id="KW-1185">Reference proteome</keyword>
<evidence type="ECO:0008006" key="3">
    <source>
        <dbReference type="Google" id="ProtNLM"/>
    </source>
</evidence>
<dbReference type="PANTHER" id="PTHR34153:SF2">
    <property type="entry name" value="SI:CH211-262H13.3-RELATED"/>
    <property type="match status" value="1"/>
</dbReference>
<evidence type="ECO:0000313" key="2">
    <source>
        <dbReference type="Proteomes" id="UP000327044"/>
    </source>
</evidence>
<organism evidence="1 2">
    <name type="scientific">Photinus pyralis</name>
    <name type="common">Common eastern firefly</name>
    <name type="synonym">Lampyris pyralis</name>
    <dbReference type="NCBI Taxonomy" id="7054"/>
    <lineage>
        <taxon>Eukaryota</taxon>
        <taxon>Metazoa</taxon>
        <taxon>Ecdysozoa</taxon>
        <taxon>Arthropoda</taxon>
        <taxon>Hexapoda</taxon>
        <taxon>Insecta</taxon>
        <taxon>Pterygota</taxon>
        <taxon>Neoptera</taxon>
        <taxon>Endopterygota</taxon>
        <taxon>Coleoptera</taxon>
        <taxon>Polyphaga</taxon>
        <taxon>Elateriformia</taxon>
        <taxon>Elateroidea</taxon>
        <taxon>Lampyridae</taxon>
        <taxon>Lampyrinae</taxon>
        <taxon>Photinus</taxon>
    </lineage>
</organism>
<protein>
    <recommendedName>
        <fullName evidence="3">DUF4806 domain-containing protein</fullName>
    </recommendedName>
</protein>
<dbReference type="EMBL" id="VVIM01000001">
    <property type="protein sequence ID" value="KAB0803538.1"/>
    <property type="molecule type" value="Genomic_DNA"/>
</dbReference>
<dbReference type="PANTHER" id="PTHR34153">
    <property type="entry name" value="SI:CH211-262H13.3-RELATED-RELATED"/>
    <property type="match status" value="1"/>
</dbReference>
<evidence type="ECO:0000313" key="1">
    <source>
        <dbReference type="EMBL" id="KAB0803538.1"/>
    </source>
</evidence>
<reference evidence="1 2" key="1">
    <citation type="journal article" date="2018" name="Elife">
        <title>Firefly genomes illuminate parallel origins of bioluminescence in beetles.</title>
        <authorList>
            <person name="Fallon T.R."/>
            <person name="Lower S.E."/>
            <person name="Chang C.H."/>
            <person name="Bessho-Uehara M."/>
            <person name="Martin G.J."/>
            <person name="Bewick A.J."/>
            <person name="Behringer M."/>
            <person name="Debat H.J."/>
            <person name="Wong I."/>
            <person name="Day J.C."/>
            <person name="Suvorov A."/>
            <person name="Silva C.J."/>
            <person name="Stanger-Hall K.F."/>
            <person name="Hall D.W."/>
            <person name="Schmitz R.J."/>
            <person name="Nelson D.R."/>
            <person name="Lewis S.M."/>
            <person name="Shigenobu S."/>
            <person name="Bybee S.M."/>
            <person name="Larracuente A.M."/>
            <person name="Oba Y."/>
            <person name="Weng J.K."/>
        </authorList>
    </citation>
    <scope>NUCLEOTIDE SEQUENCE [LARGE SCALE GENOMIC DNA]</scope>
    <source>
        <strain evidence="1">1611_PpyrPB1</strain>
        <tissue evidence="1">Whole body</tissue>
    </source>
</reference>
<comment type="caution">
    <text evidence="1">The sequence shown here is derived from an EMBL/GenBank/DDBJ whole genome shotgun (WGS) entry which is preliminary data.</text>
</comment>
<sequence length="481" mass="55265">MLKSNTHFNSYNVCRTSLPIAFYHFNECTDNTRFGTIKFMDFVKVKVNNRTALPALSSATRLSLFTEIHTILINTLRLRFTCLPWPWHPSLGPNCFCLFIMDMDSLNSTWSVVKFPKENSVCVVPTSWIHKDKCYWPPYNDKLTRTAIEKHESFNAQTWLEFPCEPFRNATYDTFKEANRKSQIAMTTSDLESSAEAGATTVSSRKRKIFRKTFSFSSIDEENEESVLPEPPKLTIRETFERRADEPQHSSCSAASIDVECEELILPELHTANKRKENSQTRDDTMVETTMQGQTRGQSIKAISRKGDGHGQDGTQTIKYLQQIIKKQNILQSILMDISNRITNLESQNSTQTQENVDDNAESFFVIMTNLPIDSQEHLNDLEMYLSTPEHMESAVKEVSHIGGKDTYDFVFRATQKLITNNFCGSTFSFLGRRKKEPFTKLKLNELLIKSSMHLFPSATLKDVEGSITKWLRRCLERSKK</sequence>
<proteinExistence type="predicted"/>
<dbReference type="Proteomes" id="UP000327044">
    <property type="component" value="Unassembled WGS sequence"/>
</dbReference>
<dbReference type="InParanoid" id="A0A5N4B1Z1"/>
<dbReference type="AlphaFoldDB" id="A0A5N4B1Z1"/>
<gene>
    <name evidence="1" type="ORF">PPYR_00508</name>
</gene>
<accession>A0A5N4B1Z1</accession>